<evidence type="ECO:0000313" key="2">
    <source>
        <dbReference type="Proteomes" id="UP000654913"/>
    </source>
</evidence>
<reference evidence="1" key="1">
    <citation type="submission" date="2021-01" db="EMBL/GenBank/DDBJ databases">
        <authorList>
            <consortium name="Aspergillus puulaauensis MK2 genome sequencing consortium"/>
            <person name="Kazuki M."/>
            <person name="Futagami T."/>
        </authorList>
    </citation>
    <scope>NUCLEOTIDE SEQUENCE</scope>
    <source>
        <strain evidence="1">MK2</strain>
    </source>
</reference>
<dbReference type="RefSeq" id="XP_041551652.1">
    <property type="nucleotide sequence ID" value="XM_041698470.1"/>
</dbReference>
<evidence type="ECO:0000313" key="1">
    <source>
        <dbReference type="EMBL" id="BCS19458.1"/>
    </source>
</evidence>
<dbReference type="AlphaFoldDB" id="A0A7R7XEA1"/>
<keyword evidence="2" id="KW-1185">Reference proteome</keyword>
<dbReference type="EMBL" id="AP024443">
    <property type="protein sequence ID" value="BCS19458.1"/>
    <property type="molecule type" value="Genomic_DNA"/>
</dbReference>
<organism evidence="1 2">
    <name type="scientific">Aspergillus puulaauensis</name>
    <dbReference type="NCBI Taxonomy" id="1220207"/>
    <lineage>
        <taxon>Eukaryota</taxon>
        <taxon>Fungi</taxon>
        <taxon>Dikarya</taxon>
        <taxon>Ascomycota</taxon>
        <taxon>Pezizomycotina</taxon>
        <taxon>Eurotiomycetes</taxon>
        <taxon>Eurotiomycetidae</taxon>
        <taxon>Eurotiales</taxon>
        <taxon>Aspergillaceae</taxon>
        <taxon>Aspergillus</taxon>
    </lineage>
</organism>
<gene>
    <name evidence="1" type="ORF">APUU_12286S</name>
</gene>
<name>A0A7R7XEA1_9EURO</name>
<reference evidence="1" key="2">
    <citation type="submission" date="2021-02" db="EMBL/GenBank/DDBJ databases">
        <title>Aspergillus puulaauensis MK2 genome sequence.</title>
        <authorList>
            <person name="Futagami T."/>
            <person name="Mori K."/>
            <person name="Kadooka C."/>
            <person name="Tanaka T."/>
        </authorList>
    </citation>
    <scope>NUCLEOTIDE SEQUENCE</scope>
    <source>
        <strain evidence="1">MK2</strain>
    </source>
</reference>
<dbReference type="Pfam" id="PF11951">
    <property type="entry name" value="Fungal_trans_2"/>
    <property type="match status" value="1"/>
</dbReference>
<dbReference type="Proteomes" id="UP000654913">
    <property type="component" value="Chromosome 1"/>
</dbReference>
<sequence length="290" mass="32449">MTDFWIHLDGCEKLLSVVKQNSALQSPGTDQLLTISAFMSTLSRSTDPYLPPNPWKECPPVTIDEVFAKSPFFSDNHSLEFTYGITATLASFMDLTISLSQHLRYYTTNRLPIPDSLEQALSTTHNALTSWSITDEPLTSVPENDTETLCLLRCHILAFHAALVIYFYTSTNWATIPSSTVVSKHYSHICVTNLLAAESLKSSVSARSGWNAMAPIVWPGFIAACEAGIEERPLWRAWWVNVQRYCIGSIAILWDVVQEVWRDSDWGAEADGPRWMAVLRRGGRRVMSGG</sequence>
<dbReference type="OrthoDB" id="3477330at2759"/>
<accession>A0A7R7XEA1</accession>
<protein>
    <recommendedName>
        <fullName evidence="3">Fungal-specific transcription factor domain-containing protein</fullName>
    </recommendedName>
</protein>
<dbReference type="GeneID" id="64969463"/>
<dbReference type="KEGG" id="apuu:APUU_12286S"/>
<proteinExistence type="predicted"/>
<evidence type="ECO:0008006" key="3">
    <source>
        <dbReference type="Google" id="ProtNLM"/>
    </source>
</evidence>
<dbReference type="InterPro" id="IPR021858">
    <property type="entry name" value="Fun_TF"/>
</dbReference>